<keyword evidence="3 6" id="KW-0547">Nucleotide-binding</keyword>
<dbReference type="SUPFAM" id="SSF53067">
    <property type="entry name" value="Actin-like ATPase domain"/>
    <property type="match status" value="2"/>
</dbReference>
<keyword evidence="5 6" id="KW-0067">ATP-binding</keyword>
<comment type="function">
    <text evidence="6">Catalyzes the formation of acetyl phosphate from acetate and ATP. Can also catalyze the reverse reaction.</text>
</comment>
<dbReference type="InterPro" id="IPR000890">
    <property type="entry name" value="Aliphatic_acid_kin_short-chain"/>
</dbReference>
<keyword evidence="4 6" id="KW-0418">Kinase</keyword>
<keyword evidence="9" id="KW-1185">Reference proteome</keyword>
<dbReference type="InParanoid" id="A0LS85"/>
<evidence type="ECO:0000313" key="8">
    <source>
        <dbReference type="EMBL" id="ABK52295.1"/>
    </source>
</evidence>
<gene>
    <name evidence="6" type="primary">ackA</name>
    <name evidence="8" type="ordered locus">Acel_0522</name>
</gene>
<dbReference type="PANTHER" id="PTHR21060">
    <property type="entry name" value="ACETATE KINASE"/>
    <property type="match status" value="1"/>
</dbReference>
<dbReference type="STRING" id="351607.Acel_0522"/>
<dbReference type="InterPro" id="IPR004372">
    <property type="entry name" value="Ac/propionate_kinase"/>
</dbReference>
<comment type="catalytic activity">
    <reaction evidence="6">
        <text>acetate + ATP = acetyl phosphate + ADP</text>
        <dbReference type="Rhea" id="RHEA:11352"/>
        <dbReference type="ChEBI" id="CHEBI:22191"/>
        <dbReference type="ChEBI" id="CHEBI:30089"/>
        <dbReference type="ChEBI" id="CHEBI:30616"/>
        <dbReference type="ChEBI" id="CHEBI:456216"/>
        <dbReference type="EC" id="2.7.2.1"/>
    </reaction>
</comment>
<dbReference type="InterPro" id="IPR023865">
    <property type="entry name" value="Aliphatic_acid_kinase_CS"/>
</dbReference>
<comment type="similarity">
    <text evidence="1 6 7">Belongs to the acetokinase family.</text>
</comment>
<dbReference type="NCBIfam" id="TIGR00016">
    <property type="entry name" value="ackA"/>
    <property type="match status" value="1"/>
</dbReference>
<evidence type="ECO:0000256" key="7">
    <source>
        <dbReference type="RuleBase" id="RU003835"/>
    </source>
</evidence>
<protein>
    <recommendedName>
        <fullName evidence="6">Acetate kinase</fullName>
        <ecNumber evidence="6">2.7.2.1</ecNumber>
    </recommendedName>
    <alternativeName>
        <fullName evidence="6">Acetokinase</fullName>
    </alternativeName>
</protein>
<evidence type="ECO:0000256" key="1">
    <source>
        <dbReference type="ARBA" id="ARBA00008748"/>
    </source>
</evidence>
<accession>A0LS85</accession>
<dbReference type="eggNOG" id="COG0282">
    <property type="taxonomic scope" value="Bacteria"/>
</dbReference>
<comment type="cofactor">
    <cofactor evidence="6">
        <name>Mg(2+)</name>
        <dbReference type="ChEBI" id="CHEBI:18420"/>
    </cofactor>
    <cofactor evidence="6">
        <name>Mn(2+)</name>
        <dbReference type="ChEBI" id="CHEBI:29035"/>
    </cofactor>
    <text evidence="6">Mg(2+). Can also accept Mn(2+).</text>
</comment>
<feature type="binding site" evidence="6">
    <location>
        <position position="48"/>
    </location>
    <ligand>
        <name>substrate</name>
    </ligand>
</feature>
<dbReference type="Proteomes" id="UP000008221">
    <property type="component" value="Chromosome"/>
</dbReference>
<dbReference type="UniPathway" id="UPA00340">
    <property type="reaction ID" value="UER00458"/>
</dbReference>
<proteinExistence type="inferred from homology"/>
<feature type="binding site" evidence="6">
    <location>
        <begin position="232"/>
        <end position="234"/>
    </location>
    <ligand>
        <name>ATP</name>
        <dbReference type="ChEBI" id="CHEBI:30616"/>
    </ligand>
</feature>
<dbReference type="GO" id="GO:0006085">
    <property type="term" value="P:acetyl-CoA biosynthetic process"/>
    <property type="evidence" value="ECO:0007669"/>
    <property type="project" value="UniProtKB-UniRule"/>
</dbReference>
<dbReference type="PROSITE" id="PS01075">
    <property type="entry name" value="ACETATE_KINASE_1"/>
    <property type="match status" value="1"/>
</dbReference>
<evidence type="ECO:0000256" key="6">
    <source>
        <dbReference type="HAMAP-Rule" id="MF_00020"/>
    </source>
</evidence>
<dbReference type="PROSITE" id="PS01076">
    <property type="entry name" value="ACETATE_KINASE_2"/>
    <property type="match status" value="1"/>
</dbReference>
<keyword evidence="6" id="KW-0479">Metal-binding</keyword>
<dbReference type="FunCoup" id="A0LS85">
    <property type="interactions" value="109"/>
</dbReference>
<dbReference type="GO" id="GO:0006083">
    <property type="term" value="P:acetate metabolic process"/>
    <property type="evidence" value="ECO:0007669"/>
    <property type="project" value="TreeGrafter"/>
</dbReference>
<dbReference type="HAMAP" id="MF_00020">
    <property type="entry name" value="Acetate_kinase"/>
    <property type="match status" value="1"/>
</dbReference>
<dbReference type="Pfam" id="PF00871">
    <property type="entry name" value="Acetate_kinase"/>
    <property type="match status" value="1"/>
</dbReference>
<feature type="binding site" evidence="6">
    <location>
        <begin position="162"/>
        <end position="166"/>
    </location>
    <ligand>
        <name>ATP</name>
        <dbReference type="ChEBI" id="CHEBI:30616"/>
    </ligand>
</feature>
<dbReference type="KEGG" id="ace:Acel_0522"/>
<dbReference type="EMBL" id="CP000481">
    <property type="protein sequence ID" value="ABK52295.1"/>
    <property type="molecule type" value="Genomic_DNA"/>
</dbReference>
<organism evidence="8 9">
    <name type="scientific">Acidothermus cellulolyticus (strain ATCC 43068 / DSM 8971 / 11B)</name>
    <dbReference type="NCBI Taxonomy" id="351607"/>
    <lineage>
        <taxon>Bacteria</taxon>
        <taxon>Bacillati</taxon>
        <taxon>Actinomycetota</taxon>
        <taxon>Actinomycetes</taxon>
        <taxon>Acidothermales</taxon>
        <taxon>Acidothermaceae</taxon>
        <taxon>Acidothermus</taxon>
    </lineage>
</organism>
<comment type="caution">
    <text evidence="6">Lacks conserved residue(s) required for the propagation of feature annotation.</text>
</comment>
<dbReference type="Gene3D" id="3.30.420.40">
    <property type="match status" value="2"/>
</dbReference>
<evidence type="ECO:0000256" key="3">
    <source>
        <dbReference type="ARBA" id="ARBA00022741"/>
    </source>
</evidence>
<sequence length="344" mass="36921">MVGDVRRVLVVNTGSSSTKVSLVVDGAVTDRWSSLDVPLPDVDAVAHRFVHGGERLGPVALIDNQVRTALEAAAELAPLHQGRALEVLDMLQSRLPQVPHVACFDSAFHATLPPEAATYALPAEWNERYHIRRYGFHGFSHAWAARRAREWCPGARRVVTCHLGSGASLAAVCDGISVDTTMGFTPLEGLVMATRSGDVDPGLVLWLAEREPDVAAALASRSGLLGLAGTADMREILARDDEQARLARTVYLHRLRKGIAAMAAAMGGIDVCIFTGGVGENAPQIRAGAADGLEFLGISIDPERNQRAVPDEEISASGARVRTLVVAAQEDRQIAEDVRLFFQR</sequence>
<dbReference type="HOGENOM" id="CLU_020352_0_1_11"/>
<evidence type="ECO:0000256" key="5">
    <source>
        <dbReference type="ARBA" id="ARBA00022840"/>
    </source>
</evidence>
<evidence type="ECO:0000256" key="4">
    <source>
        <dbReference type="ARBA" id="ARBA00022777"/>
    </source>
</evidence>
<keyword evidence="6" id="KW-0460">Magnesium</keyword>
<comment type="subunit">
    <text evidence="6">Homodimer.</text>
</comment>
<feature type="binding site" evidence="6">
    <location>
        <position position="330"/>
    </location>
    <ligand>
        <name>Mg(2+)</name>
        <dbReference type="ChEBI" id="CHEBI:18420"/>
    </ligand>
</feature>
<dbReference type="RefSeq" id="WP_011719358.1">
    <property type="nucleotide sequence ID" value="NC_008578.1"/>
</dbReference>
<feature type="site" description="Transition state stabilizer" evidence="6">
    <location>
        <position position="195"/>
    </location>
</feature>
<dbReference type="GO" id="GO:0000287">
    <property type="term" value="F:magnesium ion binding"/>
    <property type="evidence" value="ECO:0007669"/>
    <property type="project" value="UniProtKB-UniRule"/>
</dbReference>
<evidence type="ECO:0000313" key="9">
    <source>
        <dbReference type="Proteomes" id="UP000008221"/>
    </source>
</evidence>
<comment type="subcellular location">
    <subcellularLocation>
        <location evidence="6">Cytoplasm</location>
    </subcellularLocation>
</comment>
<dbReference type="GO" id="GO:0005524">
    <property type="term" value="F:ATP binding"/>
    <property type="evidence" value="ECO:0007669"/>
    <property type="project" value="UniProtKB-KW"/>
</dbReference>
<feature type="active site" description="Proton donor/acceptor" evidence="6">
    <location>
        <position position="105"/>
    </location>
</feature>
<name>A0LS85_ACIC1</name>
<feature type="site" description="Transition state stabilizer" evidence="6">
    <location>
        <position position="137"/>
    </location>
</feature>
<dbReference type="AlphaFoldDB" id="A0LS85"/>
<dbReference type="EC" id="2.7.2.1" evidence="6"/>
<comment type="pathway">
    <text evidence="6">Metabolic intermediate biosynthesis; acetyl-CoA biosynthesis; acetyl-CoA from acetate: step 1/2.</text>
</comment>
<dbReference type="InterPro" id="IPR043129">
    <property type="entry name" value="ATPase_NBD"/>
</dbReference>
<dbReference type="GO" id="GO:0008776">
    <property type="term" value="F:acetate kinase activity"/>
    <property type="evidence" value="ECO:0007669"/>
    <property type="project" value="UniProtKB-UniRule"/>
</dbReference>
<evidence type="ECO:0000256" key="2">
    <source>
        <dbReference type="ARBA" id="ARBA00022679"/>
    </source>
</evidence>
<feature type="binding site" evidence="6">
    <location>
        <begin position="277"/>
        <end position="281"/>
    </location>
    <ligand>
        <name>ATP</name>
        <dbReference type="ChEBI" id="CHEBI:30616"/>
    </ligand>
</feature>
<keyword evidence="6" id="KW-0963">Cytoplasm</keyword>
<dbReference type="PRINTS" id="PR00471">
    <property type="entry name" value="ACETATEKNASE"/>
</dbReference>
<reference evidence="8 9" key="1">
    <citation type="journal article" date="2009" name="Genome Res.">
        <title>Complete genome of the cellulolytic thermophile Acidothermus cellulolyticus 11B provides insights into its ecophysiological and evolutionary adaptations.</title>
        <authorList>
            <person name="Barabote R.D."/>
            <person name="Xie G."/>
            <person name="Leu D.H."/>
            <person name="Normand P."/>
            <person name="Necsulea A."/>
            <person name="Daubin V."/>
            <person name="Medigue C."/>
            <person name="Adney W.S."/>
            <person name="Xu X.C."/>
            <person name="Lapidus A."/>
            <person name="Parales R.E."/>
            <person name="Detter C."/>
            <person name="Pujic P."/>
            <person name="Bruce D."/>
            <person name="Lavire C."/>
            <person name="Challacombe J.F."/>
            <person name="Brettin T.S."/>
            <person name="Berry A.M."/>
        </authorList>
    </citation>
    <scope>NUCLEOTIDE SEQUENCE [LARGE SCALE GENOMIC DNA]</scope>
    <source>
        <strain evidence="9">ATCC 43068 / DSM 8971 / 11B</strain>
    </source>
</reference>
<dbReference type="GO" id="GO:0005737">
    <property type="term" value="C:cytoplasm"/>
    <property type="evidence" value="ECO:0007669"/>
    <property type="project" value="UniProtKB-SubCell"/>
</dbReference>
<keyword evidence="2 6" id="KW-0808">Transferase</keyword>
<dbReference type="PANTHER" id="PTHR21060:SF15">
    <property type="entry name" value="ACETATE KINASE-RELATED"/>
    <property type="match status" value="1"/>
</dbReference>